<evidence type="ECO:0000256" key="3">
    <source>
        <dbReference type="ARBA" id="ARBA00023163"/>
    </source>
</evidence>
<dbReference type="GO" id="GO:0000978">
    <property type="term" value="F:RNA polymerase II cis-regulatory region sequence-specific DNA binding"/>
    <property type="evidence" value="ECO:0007669"/>
    <property type="project" value="TreeGrafter"/>
</dbReference>
<feature type="region of interest" description="Disordered" evidence="5">
    <location>
        <begin position="1"/>
        <end position="34"/>
    </location>
</feature>
<feature type="non-terminal residue" evidence="7">
    <location>
        <position position="341"/>
    </location>
</feature>
<dbReference type="InterPro" id="IPR036864">
    <property type="entry name" value="Zn2-C6_fun-type_DNA-bd_sf"/>
</dbReference>
<gene>
    <name evidence="7" type="ORF">MAPG_08800</name>
</gene>
<dbReference type="InterPro" id="IPR051127">
    <property type="entry name" value="Fungal_SecMet_Regulators"/>
</dbReference>
<accession>A0A0H2U792</accession>
<dbReference type="CDD" id="cd00067">
    <property type="entry name" value="GAL4"/>
    <property type="match status" value="1"/>
</dbReference>
<dbReference type="InterPro" id="IPR001138">
    <property type="entry name" value="Zn2Cys6_DnaBD"/>
</dbReference>
<feature type="compositionally biased region" description="Basic and acidic residues" evidence="5">
    <location>
        <begin position="9"/>
        <end position="22"/>
    </location>
</feature>
<dbReference type="PROSITE" id="PS50048">
    <property type="entry name" value="ZN2_CY6_FUNGAL_2"/>
    <property type="match status" value="1"/>
</dbReference>
<keyword evidence="3" id="KW-0804">Transcription</keyword>
<dbReference type="AlphaFoldDB" id="A0A0H2U792"/>
<keyword evidence="1" id="KW-0805">Transcription regulation</keyword>
<evidence type="ECO:0000256" key="5">
    <source>
        <dbReference type="SAM" id="MobiDB-lite"/>
    </source>
</evidence>
<feature type="region of interest" description="Disordered" evidence="5">
    <location>
        <begin position="137"/>
        <end position="163"/>
    </location>
</feature>
<evidence type="ECO:0000313" key="7">
    <source>
        <dbReference type="EMBL" id="KLU89831.1"/>
    </source>
</evidence>
<dbReference type="Pfam" id="PF00172">
    <property type="entry name" value="Zn_clus"/>
    <property type="match status" value="1"/>
</dbReference>
<sequence length="341" mass="37253">MSTTAAQTAEKRSAAGSDRDQESSQEPGPPHSKRRRIGLACNACRVRKSRCDGQRPSCASCLSLGFGCLYEPGESATNVIVRKDYMSDLEHRVTTVEKKLQRLDDVLKGHLLPCGGQSSPGCHPNSSAGLDFAAESVPRPEPATTRGRETHATGLEEPQDEDASANGMAMIFVEEHSSAFFGESSNIHFTQLLLRSIAAVHQALPAMSSAMTNGGRDSGPGESLLMANVPHNTNQNYFYRPAASSSSLPLPSPHESPPTTLPSVEEMDSMLDLYFATAGTVFPFIHEETMRSTYAECRRNNFTRARRTWLGVLNMMFAMANSFDRDACPSARKRLERSNVY</sequence>
<dbReference type="PANTHER" id="PTHR47424:SF3">
    <property type="entry name" value="REGULATORY PROTEIN GAL4"/>
    <property type="match status" value="1"/>
</dbReference>
<dbReference type="VEuPathDB" id="FungiDB:MAPG_08800"/>
<dbReference type="GO" id="GO:0000981">
    <property type="term" value="F:DNA-binding transcription factor activity, RNA polymerase II-specific"/>
    <property type="evidence" value="ECO:0007669"/>
    <property type="project" value="InterPro"/>
</dbReference>
<evidence type="ECO:0000256" key="1">
    <source>
        <dbReference type="ARBA" id="ARBA00023015"/>
    </source>
</evidence>
<name>A0A0H2U792_MAGP6</name>
<feature type="domain" description="Zn(2)-C6 fungal-type" evidence="6">
    <location>
        <begin position="40"/>
        <end position="70"/>
    </location>
</feature>
<dbReference type="PANTHER" id="PTHR47424">
    <property type="entry name" value="REGULATORY PROTEIN GAL4"/>
    <property type="match status" value="1"/>
</dbReference>
<evidence type="ECO:0000256" key="4">
    <source>
        <dbReference type="ARBA" id="ARBA00023242"/>
    </source>
</evidence>
<feature type="region of interest" description="Disordered" evidence="5">
    <location>
        <begin position="242"/>
        <end position="263"/>
    </location>
</feature>
<keyword evidence="4" id="KW-0539">Nucleus</keyword>
<reference evidence="7" key="2">
    <citation type="submission" date="2011-03" db="EMBL/GenBank/DDBJ databases">
        <title>Annotation of Magnaporthe poae ATCC 64411.</title>
        <authorList>
            <person name="Ma L.-J."/>
            <person name="Dead R."/>
            <person name="Young S.K."/>
            <person name="Zeng Q."/>
            <person name="Gargeya S."/>
            <person name="Fitzgerald M."/>
            <person name="Haas B."/>
            <person name="Abouelleil A."/>
            <person name="Alvarado L."/>
            <person name="Arachchi H.M."/>
            <person name="Berlin A."/>
            <person name="Brown A."/>
            <person name="Chapman S.B."/>
            <person name="Chen Z."/>
            <person name="Dunbar C."/>
            <person name="Freedman E."/>
            <person name="Gearin G."/>
            <person name="Gellesch M."/>
            <person name="Goldberg J."/>
            <person name="Griggs A."/>
            <person name="Gujja S."/>
            <person name="Heiman D."/>
            <person name="Howarth C."/>
            <person name="Larson L."/>
            <person name="Lui A."/>
            <person name="MacDonald P.J.P."/>
            <person name="Mehta T."/>
            <person name="Montmayeur A."/>
            <person name="Murphy C."/>
            <person name="Neiman D."/>
            <person name="Pearson M."/>
            <person name="Priest M."/>
            <person name="Roberts A."/>
            <person name="Saif S."/>
            <person name="Shea T."/>
            <person name="Shenoy N."/>
            <person name="Sisk P."/>
            <person name="Stolte C."/>
            <person name="Sykes S."/>
            <person name="Yandava C."/>
            <person name="Wortman J."/>
            <person name="Nusbaum C."/>
            <person name="Birren B."/>
        </authorList>
    </citation>
    <scope>NUCLEOTIDE SEQUENCE</scope>
    <source>
        <strain evidence="7">ATCC 64411</strain>
    </source>
</reference>
<feature type="compositionally biased region" description="Pro residues" evidence="5">
    <location>
        <begin position="250"/>
        <end position="260"/>
    </location>
</feature>
<reference evidence="7" key="1">
    <citation type="submission" date="2010-05" db="EMBL/GenBank/DDBJ databases">
        <title>The Genome Sequence of Magnaporthe poae strain ATCC 64411.</title>
        <authorList>
            <consortium name="The Broad Institute Genome Sequencing Platform"/>
            <consortium name="Broad Institute Genome Sequencing Center for Infectious Disease"/>
            <person name="Ma L.-J."/>
            <person name="Dead R."/>
            <person name="Young S."/>
            <person name="Zeng Q."/>
            <person name="Koehrsen M."/>
            <person name="Alvarado L."/>
            <person name="Berlin A."/>
            <person name="Chapman S.B."/>
            <person name="Chen Z."/>
            <person name="Freedman E."/>
            <person name="Gellesch M."/>
            <person name="Goldberg J."/>
            <person name="Griggs A."/>
            <person name="Gujja S."/>
            <person name="Heilman E.R."/>
            <person name="Heiman D."/>
            <person name="Hepburn T."/>
            <person name="Howarth C."/>
            <person name="Jen D."/>
            <person name="Larson L."/>
            <person name="Mehta T."/>
            <person name="Neiman D."/>
            <person name="Pearson M."/>
            <person name="Roberts A."/>
            <person name="Saif S."/>
            <person name="Shea T."/>
            <person name="Shenoy N."/>
            <person name="Sisk P."/>
            <person name="Stolte C."/>
            <person name="Sykes S."/>
            <person name="Walk T."/>
            <person name="White J."/>
            <person name="Yandava C."/>
            <person name="Haas B."/>
            <person name="Nusbaum C."/>
            <person name="Birren B."/>
        </authorList>
    </citation>
    <scope>NUCLEOTIDE SEQUENCE</scope>
    <source>
        <strain evidence="7">ATCC 64411</strain>
    </source>
</reference>
<organism evidence="7">
    <name type="scientific">Magnaporthiopsis poae (strain ATCC 64411 / 73-15)</name>
    <name type="common">Kentucky bluegrass fungus</name>
    <name type="synonym">Magnaporthe poae</name>
    <dbReference type="NCBI Taxonomy" id="644358"/>
    <lineage>
        <taxon>Eukaryota</taxon>
        <taxon>Fungi</taxon>
        <taxon>Dikarya</taxon>
        <taxon>Ascomycota</taxon>
        <taxon>Pezizomycotina</taxon>
        <taxon>Sordariomycetes</taxon>
        <taxon>Sordariomycetidae</taxon>
        <taxon>Magnaporthales</taxon>
        <taxon>Magnaporthaceae</taxon>
        <taxon>Magnaporthiopsis</taxon>
    </lineage>
</organism>
<dbReference type="GO" id="GO:0008270">
    <property type="term" value="F:zinc ion binding"/>
    <property type="evidence" value="ECO:0007669"/>
    <property type="project" value="InterPro"/>
</dbReference>
<dbReference type="SMART" id="SM00066">
    <property type="entry name" value="GAL4"/>
    <property type="match status" value="1"/>
</dbReference>
<dbReference type="Gene3D" id="4.10.240.10">
    <property type="entry name" value="Zn(2)-C6 fungal-type DNA-binding domain"/>
    <property type="match status" value="1"/>
</dbReference>
<dbReference type="EMBL" id="GL876973">
    <property type="protein sequence ID" value="KLU89831.1"/>
    <property type="molecule type" value="Genomic_DNA"/>
</dbReference>
<dbReference type="GO" id="GO:0000435">
    <property type="term" value="P:positive regulation of transcription from RNA polymerase II promoter by galactose"/>
    <property type="evidence" value="ECO:0007669"/>
    <property type="project" value="TreeGrafter"/>
</dbReference>
<dbReference type="OrthoDB" id="3364175at2759"/>
<proteinExistence type="predicted"/>
<keyword evidence="2" id="KW-0238">DNA-binding</keyword>
<dbReference type="PROSITE" id="PS00463">
    <property type="entry name" value="ZN2_CY6_FUNGAL_1"/>
    <property type="match status" value="1"/>
</dbReference>
<evidence type="ECO:0000259" key="6">
    <source>
        <dbReference type="PROSITE" id="PS50048"/>
    </source>
</evidence>
<dbReference type="GO" id="GO:0005634">
    <property type="term" value="C:nucleus"/>
    <property type="evidence" value="ECO:0007669"/>
    <property type="project" value="TreeGrafter"/>
</dbReference>
<evidence type="ECO:0000256" key="2">
    <source>
        <dbReference type="ARBA" id="ARBA00023125"/>
    </source>
</evidence>
<dbReference type="CDD" id="cd12148">
    <property type="entry name" value="fungal_TF_MHR"/>
    <property type="match status" value="1"/>
</dbReference>
<dbReference type="SUPFAM" id="SSF57701">
    <property type="entry name" value="Zn2/Cys6 DNA-binding domain"/>
    <property type="match status" value="1"/>
</dbReference>
<protein>
    <recommendedName>
        <fullName evidence="6">Zn(2)-C6 fungal-type domain-containing protein</fullName>
    </recommendedName>
</protein>